<dbReference type="InterPro" id="IPR003010">
    <property type="entry name" value="C-N_Hydrolase"/>
</dbReference>
<name>A0ABR0X0W5_REHGL</name>
<keyword evidence="4" id="KW-1185">Reference proteome</keyword>
<evidence type="ECO:0000259" key="2">
    <source>
        <dbReference type="PROSITE" id="PS50263"/>
    </source>
</evidence>
<dbReference type="Pfam" id="PF00795">
    <property type="entry name" value="CN_hydrolase"/>
    <property type="match status" value="1"/>
</dbReference>
<dbReference type="PROSITE" id="PS50263">
    <property type="entry name" value="CN_HYDROLASE"/>
    <property type="match status" value="1"/>
</dbReference>
<sequence>MYDRLLLKMNAAAAIKILSTPSLQLHNSSFSRLYSTSFSPKILSYPSFSYTNLENHCIFSNKGIVSSSSRTTPIRSILSETTAMSRSEFKPEEARVPPAIPPPTPPITKAKDIDAGGDASPSTAMLSELSRSLQITIVGGSIPERSGDRLYNTCCVFGTDGKLMAKHRKASVVTGDSDFFFCLQIHLFDIDIPGKMTFVESKTLTAGEAPTVVDTDVGRIGIGICYDIRFQELAAIYAARGMCIPYSTRHTQTFGMNRIGNPGRLELDLLHEDELSFYCAHLLCYPGAFNMTTGPLHWELLQRARAADCQQLVHQQETLVLVMWLGGILLVGPFGEVLATTEHDEATVISEIDYSLIEQRRTYLPFQKQRRGDLYQLVDVDRLNATKTS</sequence>
<dbReference type="PANTHER" id="PTHR23088">
    <property type="entry name" value="NITRILASE-RELATED"/>
    <property type="match status" value="1"/>
</dbReference>
<gene>
    <name evidence="3" type="ORF">DH2020_014630</name>
</gene>
<proteinExistence type="predicted"/>
<evidence type="ECO:0000313" key="4">
    <source>
        <dbReference type="Proteomes" id="UP001318860"/>
    </source>
</evidence>
<dbReference type="Proteomes" id="UP001318860">
    <property type="component" value="Unassembled WGS sequence"/>
</dbReference>
<comment type="caution">
    <text evidence="3">The sequence shown here is derived from an EMBL/GenBank/DDBJ whole genome shotgun (WGS) entry which is preliminary data.</text>
</comment>
<dbReference type="SUPFAM" id="SSF56317">
    <property type="entry name" value="Carbon-nitrogen hydrolase"/>
    <property type="match status" value="2"/>
</dbReference>
<evidence type="ECO:0000313" key="3">
    <source>
        <dbReference type="EMBL" id="KAK6151995.1"/>
    </source>
</evidence>
<feature type="domain" description="CN hydrolase" evidence="2">
    <location>
        <begin position="120"/>
        <end position="354"/>
    </location>
</feature>
<dbReference type="Gene3D" id="3.60.110.10">
    <property type="entry name" value="Carbon-nitrogen hydrolase"/>
    <property type="match status" value="1"/>
</dbReference>
<reference evidence="3 4" key="1">
    <citation type="journal article" date="2021" name="Comput. Struct. Biotechnol. J.">
        <title>De novo genome assembly of the potent medicinal plant Rehmannia glutinosa using nanopore technology.</title>
        <authorList>
            <person name="Ma L."/>
            <person name="Dong C."/>
            <person name="Song C."/>
            <person name="Wang X."/>
            <person name="Zheng X."/>
            <person name="Niu Y."/>
            <person name="Chen S."/>
            <person name="Feng W."/>
        </authorList>
    </citation>
    <scope>NUCLEOTIDE SEQUENCE [LARGE SCALE GENOMIC DNA]</scope>
    <source>
        <strain evidence="3">DH-2019</strain>
    </source>
</reference>
<dbReference type="PANTHER" id="PTHR23088:SF54">
    <property type="entry name" value="OMEGA-AMIDASE, CHLOROPLASTIC-LIKE"/>
    <property type="match status" value="1"/>
</dbReference>
<dbReference type="InterPro" id="IPR036526">
    <property type="entry name" value="C-N_Hydrolase_sf"/>
</dbReference>
<dbReference type="EMBL" id="JABTTQ020000007">
    <property type="protein sequence ID" value="KAK6151995.1"/>
    <property type="molecule type" value="Genomic_DNA"/>
</dbReference>
<protein>
    <recommendedName>
        <fullName evidence="2">CN hydrolase domain-containing protein</fullName>
    </recommendedName>
</protein>
<feature type="region of interest" description="Disordered" evidence="1">
    <location>
        <begin position="87"/>
        <end position="107"/>
    </location>
</feature>
<evidence type="ECO:0000256" key="1">
    <source>
        <dbReference type="SAM" id="MobiDB-lite"/>
    </source>
</evidence>
<accession>A0ABR0X0W5</accession>
<organism evidence="3 4">
    <name type="scientific">Rehmannia glutinosa</name>
    <name type="common">Chinese foxglove</name>
    <dbReference type="NCBI Taxonomy" id="99300"/>
    <lineage>
        <taxon>Eukaryota</taxon>
        <taxon>Viridiplantae</taxon>
        <taxon>Streptophyta</taxon>
        <taxon>Embryophyta</taxon>
        <taxon>Tracheophyta</taxon>
        <taxon>Spermatophyta</taxon>
        <taxon>Magnoliopsida</taxon>
        <taxon>eudicotyledons</taxon>
        <taxon>Gunneridae</taxon>
        <taxon>Pentapetalae</taxon>
        <taxon>asterids</taxon>
        <taxon>lamiids</taxon>
        <taxon>Lamiales</taxon>
        <taxon>Orobanchaceae</taxon>
        <taxon>Rehmannieae</taxon>
        <taxon>Rehmannia</taxon>
    </lineage>
</organism>